<dbReference type="OrthoDB" id="1055148at2759"/>
<evidence type="ECO:0000313" key="13">
    <source>
        <dbReference type="Proteomes" id="UP000001072"/>
    </source>
</evidence>
<reference evidence="13" key="1">
    <citation type="journal article" date="2011" name="Proc. Natl. Acad. Sci. U.S.A.">
        <title>Obligate biotrophy features unraveled by the genomic analysis of rust fungi.</title>
        <authorList>
            <person name="Duplessis S."/>
            <person name="Cuomo C.A."/>
            <person name="Lin Y.-C."/>
            <person name="Aerts A."/>
            <person name="Tisserant E."/>
            <person name="Veneault-Fourrey C."/>
            <person name="Joly D.L."/>
            <person name="Hacquard S."/>
            <person name="Amselem J."/>
            <person name="Cantarel B.L."/>
            <person name="Chiu R."/>
            <person name="Coutinho P.M."/>
            <person name="Feau N."/>
            <person name="Field M."/>
            <person name="Frey P."/>
            <person name="Gelhaye E."/>
            <person name="Goldberg J."/>
            <person name="Grabherr M.G."/>
            <person name="Kodira C.D."/>
            <person name="Kohler A."/>
            <person name="Kuees U."/>
            <person name="Lindquist E.A."/>
            <person name="Lucas S.M."/>
            <person name="Mago R."/>
            <person name="Mauceli E."/>
            <person name="Morin E."/>
            <person name="Murat C."/>
            <person name="Pangilinan J.L."/>
            <person name="Park R."/>
            <person name="Pearson M."/>
            <person name="Quesneville H."/>
            <person name="Rouhier N."/>
            <person name="Sakthikumar S."/>
            <person name="Salamov A.A."/>
            <person name="Schmutz J."/>
            <person name="Selles B."/>
            <person name="Shapiro H."/>
            <person name="Tanguay P."/>
            <person name="Tuskan G.A."/>
            <person name="Henrissat B."/>
            <person name="Van de Peer Y."/>
            <person name="Rouze P."/>
            <person name="Ellis J.G."/>
            <person name="Dodds P.N."/>
            <person name="Schein J.E."/>
            <person name="Zhong S."/>
            <person name="Hamelin R.C."/>
            <person name="Grigoriev I.V."/>
            <person name="Szabo L.J."/>
            <person name="Martin F."/>
        </authorList>
    </citation>
    <scope>NUCLEOTIDE SEQUENCE [LARGE SCALE GENOMIC DNA]</scope>
    <source>
        <strain evidence="13">98AG31 / pathotype 3-4-7</strain>
    </source>
</reference>
<evidence type="ECO:0000256" key="2">
    <source>
        <dbReference type="ARBA" id="ARBA00005179"/>
    </source>
</evidence>
<dbReference type="GO" id="GO:0016705">
    <property type="term" value="F:oxidoreductase activity, acting on paired donors, with incorporation or reduction of molecular oxygen"/>
    <property type="evidence" value="ECO:0007669"/>
    <property type="project" value="InterPro"/>
</dbReference>
<sequence>MKEIIETYHTNFLFLSIILIPTLLLFQDTLSYYYQKIFYPNRIPIKPLPGPKGLPIIGNLLSIPSQTPWIKLTEWSREFGPIYRLKLGFTTLVVISSPAIAIELLEKRSSIYSSRPRHIMTSEHVSHGLRMTFMPYNDLWRRERKLLNQLTQPRVASTYEPIQLQESAQLVLDLINHPTQHHAHALRYAGSTVLQIAFNRRAQNNQDKSITRMRKCNSQMVRTAVPGSYLVDSIPILNYLPYFLSPWKSYGSKLFHQTLDLFSDLYSQVDLNGPNCFVKRIEELKHQYGLSKEESIFLAGAMFGAGSDTTSDFIETFIFIMTLYPETSKKAQIELDEIVGKERLPDFEDQEKLIYCQALIREVMRWRTVIPGGLAHMVTEDDIYEGYQIPKGSSILANHWALHLDPKTYVNAERFNPNRFIDPNTNRLIGTQWNEKGHHSFGFGRRICPGIHIAERSVYITAIRILWSLEFDSSSSTSNLDPNQFSTGFSSHPLDFQTNFKPRGDWVRKVIEEVVEHHGLGVMEI</sequence>
<dbReference type="Proteomes" id="UP000001072">
    <property type="component" value="Unassembled WGS sequence"/>
</dbReference>
<dbReference type="GO" id="GO:0005506">
    <property type="term" value="F:iron ion binding"/>
    <property type="evidence" value="ECO:0007669"/>
    <property type="project" value="InterPro"/>
</dbReference>
<dbReference type="VEuPathDB" id="FungiDB:MELLADRAFT_47825"/>
<dbReference type="InParanoid" id="F4RGS7"/>
<dbReference type="InterPro" id="IPR036396">
    <property type="entry name" value="Cyt_P450_sf"/>
</dbReference>
<dbReference type="STRING" id="747676.F4RGS7"/>
<evidence type="ECO:0000256" key="5">
    <source>
        <dbReference type="ARBA" id="ARBA00022723"/>
    </source>
</evidence>
<dbReference type="InterPro" id="IPR002401">
    <property type="entry name" value="Cyt_P450_E_grp-I"/>
</dbReference>
<keyword evidence="6 10" id="KW-0560">Oxidoreductase</keyword>
<evidence type="ECO:0000256" key="9">
    <source>
        <dbReference type="PIRSR" id="PIRSR602401-1"/>
    </source>
</evidence>
<evidence type="ECO:0000256" key="7">
    <source>
        <dbReference type="ARBA" id="ARBA00023004"/>
    </source>
</evidence>
<evidence type="ECO:0000256" key="11">
    <source>
        <dbReference type="SAM" id="Phobius"/>
    </source>
</evidence>
<evidence type="ECO:0000256" key="1">
    <source>
        <dbReference type="ARBA" id="ARBA00001971"/>
    </source>
</evidence>
<dbReference type="PANTHER" id="PTHR46300">
    <property type="entry name" value="P450, PUTATIVE (EUROFUNG)-RELATED-RELATED"/>
    <property type="match status" value="1"/>
</dbReference>
<proteinExistence type="inferred from homology"/>
<evidence type="ECO:0000256" key="6">
    <source>
        <dbReference type="ARBA" id="ARBA00023002"/>
    </source>
</evidence>
<dbReference type="EMBL" id="GL883101">
    <property type="protein sequence ID" value="EGG08341.1"/>
    <property type="molecule type" value="Genomic_DNA"/>
</dbReference>
<feature type="binding site" description="axial binding residue" evidence="9">
    <location>
        <position position="448"/>
    </location>
    <ligand>
        <name>heme</name>
        <dbReference type="ChEBI" id="CHEBI:30413"/>
    </ligand>
    <ligandPart>
        <name>Fe</name>
        <dbReference type="ChEBI" id="CHEBI:18248"/>
    </ligandPart>
</feature>
<evidence type="ECO:0000256" key="4">
    <source>
        <dbReference type="ARBA" id="ARBA00022617"/>
    </source>
</evidence>
<dbReference type="RefSeq" id="XP_007408539.1">
    <property type="nucleotide sequence ID" value="XM_007408477.1"/>
</dbReference>
<comment type="similarity">
    <text evidence="3 10">Belongs to the cytochrome P450 family.</text>
</comment>
<dbReference type="PRINTS" id="PR00463">
    <property type="entry name" value="EP450I"/>
</dbReference>
<dbReference type="HOGENOM" id="CLU_001570_2_1_1"/>
<dbReference type="InterPro" id="IPR017972">
    <property type="entry name" value="Cyt_P450_CS"/>
</dbReference>
<dbReference type="CDD" id="cd11065">
    <property type="entry name" value="CYP64-like"/>
    <property type="match status" value="1"/>
</dbReference>
<dbReference type="PANTHER" id="PTHR46300:SF1">
    <property type="entry name" value="P450, PUTATIVE (EUROFUNG)-RELATED"/>
    <property type="match status" value="1"/>
</dbReference>
<gene>
    <name evidence="12" type="ORF">MELLADRAFT_47825</name>
</gene>
<dbReference type="Gene3D" id="1.10.630.10">
    <property type="entry name" value="Cytochrome P450"/>
    <property type="match status" value="1"/>
</dbReference>
<keyword evidence="5 9" id="KW-0479">Metal-binding</keyword>
<name>F4RGS7_MELLP</name>
<evidence type="ECO:0000256" key="3">
    <source>
        <dbReference type="ARBA" id="ARBA00010617"/>
    </source>
</evidence>
<comment type="cofactor">
    <cofactor evidence="1 9">
        <name>heme</name>
        <dbReference type="ChEBI" id="CHEBI:30413"/>
    </cofactor>
</comment>
<keyword evidence="11" id="KW-0812">Transmembrane</keyword>
<dbReference type="eggNOG" id="KOG0156">
    <property type="taxonomic scope" value="Eukaryota"/>
</dbReference>
<dbReference type="GeneID" id="18928465"/>
<dbReference type="InterPro" id="IPR001128">
    <property type="entry name" value="Cyt_P450"/>
</dbReference>
<feature type="transmembrane region" description="Helical" evidence="11">
    <location>
        <begin position="12"/>
        <end position="34"/>
    </location>
</feature>
<dbReference type="PROSITE" id="PS00086">
    <property type="entry name" value="CYTOCHROME_P450"/>
    <property type="match status" value="1"/>
</dbReference>
<dbReference type="GO" id="GO:0020037">
    <property type="term" value="F:heme binding"/>
    <property type="evidence" value="ECO:0007669"/>
    <property type="project" value="InterPro"/>
</dbReference>
<evidence type="ECO:0000313" key="12">
    <source>
        <dbReference type="EMBL" id="EGG08341.1"/>
    </source>
</evidence>
<keyword evidence="13" id="KW-1185">Reference proteome</keyword>
<keyword evidence="4 9" id="KW-0349">Heme</keyword>
<dbReference type="SUPFAM" id="SSF48264">
    <property type="entry name" value="Cytochrome P450"/>
    <property type="match status" value="1"/>
</dbReference>
<dbReference type="PRINTS" id="PR00385">
    <property type="entry name" value="P450"/>
</dbReference>
<keyword evidence="8 10" id="KW-0503">Monooxygenase</keyword>
<keyword evidence="11" id="KW-0472">Membrane</keyword>
<organism evidence="13">
    <name type="scientific">Melampsora larici-populina (strain 98AG31 / pathotype 3-4-7)</name>
    <name type="common">Poplar leaf rust fungus</name>
    <dbReference type="NCBI Taxonomy" id="747676"/>
    <lineage>
        <taxon>Eukaryota</taxon>
        <taxon>Fungi</taxon>
        <taxon>Dikarya</taxon>
        <taxon>Basidiomycota</taxon>
        <taxon>Pucciniomycotina</taxon>
        <taxon>Pucciniomycetes</taxon>
        <taxon>Pucciniales</taxon>
        <taxon>Melampsoraceae</taxon>
        <taxon>Melampsora</taxon>
    </lineage>
</organism>
<comment type="pathway">
    <text evidence="2">Secondary metabolite biosynthesis.</text>
</comment>
<dbReference type="GO" id="GO:0004497">
    <property type="term" value="F:monooxygenase activity"/>
    <property type="evidence" value="ECO:0007669"/>
    <property type="project" value="UniProtKB-KW"/>
</dbReference>
<evidence type="ECO:0000256" key="8">
    <source>
        <dbReference type="ARBA" id="ARBA00023033"/>
    </source>
</evidence>
<evidence type="ECO:0000256" key="10">
    <source>
        <dbReference type="RuleBase" id="RU000461"/>
    </source>
</evidence>
<protein>
    <submittedName>
        <fullName evidence="12">Putative cytochrome P450 monooxygenase</fullName>
    </submittedName>
</protein>
<dbReference type="Pfam" id="PF00067">
    <property type="entry name" value="p450"/>
    <property type="match status" value="1"/>
</dbReference>
<dbReference type="KEGG" id="mlr:MELLADRAFT_47825"/>
<dbReference type="InterPro" id="IPR050364">
    <property type="entry name" value="Cytochrome_P450_fung"/>
</dbReference>
<accession>F4RGS7</accession>
<keyword evidence="7 9" id="KW-0408">Iron</keyword>
<keyword evidence="11" id="KW-1133">Transmembrane helix</keyword>
<dbReference type="AlphaFoldDB" id="F4RGS7"/>